<keyword evidence="5" id="KW-1185">Reference proteome</keyword>
<dbReference type="AlphaFoldDB" id="A0A975U8A3"/>
<evidence type="ECO:0000313" key="4">
    <source>
        <dbReference type="EMBL" id="QXO16257.1"/>
    </source>
</evidence>
<dbReference type="GO" id="GO:0046872">
    <property type="term" value="F:metal ion binding"/>
    <property type="evidence" value="ECO:0007669"/>
    <property type="project" value="UniProtKB-KW"/>
</dbReference>
<evidence type="ECO:0000259" key="3">
    <source>
        <dbReference type="Pfam" id="PF07969"/>
    </source>
</evidence>
<dbReference type="EMBL" id="CP076642">
    <property type="protein sequence ID" value="QXO16257.1"/>
    <property type="molecule type" value="Genomic_DNA"/>
</dbReference>
<dbReference type="GO" id="GO:0016814">
    <property type="term" value="F:hydrolase activity, acting on carbon-nitrogen (but not peptide) bonds, in cyclic amidines"/>
    <property type="evidence" value="ECO:0007669"/>
    <property type="project" value="TreeGrafter"/>
</dbReference>
<accession>A0A975U8A3</accession>
<organism evidence="4 5">
    <name type="scientific">Vibrio ostreae</name>
    <dbReference type="NCBI Taxonomy" id="2841925"/>
    <lineage>
        <taxon>Bacteria</taxon>
        <taxon>Pseudomonadati</taxon>
        <taxon>Pseudomonadota</taxon>
        <taxon>Gammaproteobacteria</taxon>
        <taxon>Vibrionales</taxon>
        <taxon>Vibrionaceae</taxon>
        <taxon>Vibrio</taxon>
    </lineage>
</organism>
<dbReference type="Pfam" id="PF07969">
    <property type="entry name" value="Amidohydro_3"/>
    <property type="match status" value="1"/>
</dbReference>
<keyword evidence="1" id="KW-0479">Metal-binding</keyword>
<reference evidence="4" key="1">
    <citation type="submission" date="2021-06" db="EMBL/GenBank/DDBJ databases">
        <title>Vibrio nov. sp., novel gut bacterium isolated from Yellow Sea oyster.</title>
        <authorList>
            <person name="Muhammad N."/>
            <person name="Nguyen T.H."/>
            <person name="Lee Y.-J."/>
            <person name="Ko J."/>
            <person name="Kim S.-G."/>
        </authorList>
    </citation>
    <scope>NUCLEOTIDE SEQUENCE</scope>
    <source>
        <strain evidence="4">OG9-811</strain>
    </source>
</reference>
<dbReference type="InterPro" id="IPR052349">
    <property type="entry name" value="Metallo-hydrolase_Enzymes"/>
</dbReference>
<name>A0A975U8A3_9VIBR</name>
<evidence type="ECO:0000313" key="5">
    <source>
        <dbReference type="Proteomes" id="UP000694232"/>
    </source>
</evidence>
<dbReference type="CDD" id="cd01293">
    <property type="entry name" value="Bact_CD"/>
    <property type="match status" value="1"/>
</dbReference>
<evidence type="ECO:0000256" key="2">
    <source>
        <dbReference type="ARBA" id="ARBA00022801"/>
    </source>
</evidence>
<sequence length="415" mass="45788">MQADTVVINCRLEGQSTLSCAFIREGYFTAFEPQNETDVSSFSAATVIDAQGQLMLPGLVETHVHLDKACTVSRCRLQHSTLQEAIEQTSQLKKSFTYQDVYQRGKRVLEKAITQGTSYMRTHVEIDPVVGLTGFEAIKQLKQDYAWALSLELCVFPQEGLHNNPGTYELLVQALEQGADLLGGCPYTDSDPEQQVRTLFSLATQYDVDLDFHLDFDLDSSTMTLPYVMEMTREFGYQGRVTVGHVTKLSAVKPAELQELAQEMAQAGVRLTALPSTDLFLNGREFDHLVPRGVAPLLPLSKQGVCCSISTNNVENPFTPYGDASQVRQANLYANVAQLATPAELSQCFEWISGDSAKLMKLQHYGIGVGKVADAVFFDALSQADVVATVQAPVMAIKRGRITFTRPQVNLHHPL</sequence>
<dbReference type="GO" id="GO:0019239">
    <property type="term" value="F:deaminase activity"/>
    <property type="evidence" value="ECO:0007669"/>
    <property type="project" value="UniProtKB-ARBA"/>
</dbReference>
<keyword evidence="2" id="KW-0378">Hydrolase</keyword>
<dbReference type="InterPro" id="IPR013108">
    <property type="entry name" value="Amidohydro_3"/>
</dbReference>
<gene>
    <name evidence="4" type="ORF">KNV97_01685</name>
</gene>
<dbReference type="FunFam" id="3.20.20.140:FF:000019">
    <property type="entry name" value="Cytosine deaminase"/>
    <property type="match status" value="1"/>
</dbReference>
<dbReference type="KEGG" id="vos:KNV97_01685"/>
<feature type="domain" description="Amidohydrolase 3" evidence="3">
    <location>
        <begin position="156"/>
        <end position="404"/>
    </location>
</feature>
<dbReference type="PANTHER" id="PTHR32027:SF9">
    <property type="entry name" value="BLL3847 PROTEIN"/>
    <property type="match status" value="1"/>
</dbReference>
<protein>
    <submittedName>
        <fullName evidence="4">Amidohydrolase family protein</fullName>
    </submittedName>
</protein>
<evidence type="ECO:0000256" key="1">
    <source>
        <dbReference type="ARBA" id="ARBA00022723"/>
    </source>
</evidence>
<dbReference type="Proteomes" id="UP000694232">
    <property type="component" value="Chromosome 2"/>
</dbReference>
<dbReference type="PANTHER" id="PTHR32027">
    <property type="entry name" value="CYTOSINE DEAMINASE"/>
    <property type="match status" value="1"/>
</dbReference>
<proteinExistence type="predicted"/>